<dbReference type="PANTHER" id="PTHR45754">
    <property type="entry name" value="METHYLENETETRAHYDROFOLATE REDUCTASE"/>
    <property type="match status" value="1"/>
</dbReference>
<proteinExistence type="predicted"/>
<feature type="region of interest" description="Disordered" evidence="1">
    <location>
        <begin position="50"/>
        <end position="74"/>
    </location>
</feature>
<dbReference type="AlphaFoldDB" id="A0A2P2IPG7"/>
<reference evidence="3" key="1">
    <citation type="submission" date="2018-02" db="EMBL/GenBank/DDBJ databases">
        <title>Rhizophora mucronata_Transcriptome.</title>
        <authorList>
            <person name="Meera S.P."/>
            <person name="Sreeshan A."/>
            <person name="Augustine A."/>
        </authorList>
    </citation>
    <scope>NUCLEOTIDE SEQUENCE</scope>
    <source>
        <tissue evidence="3">Leaf</tissue>
    </source>
</reference>
<evidence type="ECO:0000259" key="2">
    <source>
        <dbReference type="Pfam" id="PF21895"/>
    </source>
</evidence>
<feature type="domain" description="MTHFR SAM-binding regulatory" evidence="2">
    <location>
        <begin position="37"/>
        <end position="73"/>
    </location>
</feature>
<organism evidence="3">
    <name type="scientific">Rhizophora mucronata</name>
    <name type="common">Asiatic mangrove</name>
    <dbReference type="NCBI Taxonomy" id="61149"/>
    <lineage>
        <taxon>Eukaryota</taxon>
        <taxon>Viridiplantae</taxon>
        <taxon>Streptophyta</taxon>
        <taxon>Embryophyta</taxon>
        <taxon>Tracheophyta</taxon>
        <taxon>Spermatophyta</taxon>
        <taxon>Magnoliopsida</taxon>
        <taxon>eudicotyledons</taxon>
        <taxon>Gunneridae</taxon>
        <taxon>Pentapetalae</taxon>
        <taxon>rosids</taxon>
        <taxon>fabids</taxon>
        <taxon>Malpighiales</taxon>
        <taxon>Rhizophoraceae</taxon>
        <taxon>Rhizophora</taxon>
    </lineage>
</organism>
<dbReference type="PANTHER" id="PTHR45754:SF3">
    <property type="entry name" value="METHYLENETETRAHYDROFOLATE REDUCTASE (NADPH)"/>
    <property type="match status" value="1"/>
</dbReference>
<evidence type="ECO:0000256" key="1">
    <source>
        <dbReference type="SAM" id="MobiDB-lite"/>
    </source>
</evidence>
<dbReference type="GO" id="GO:0009086">
    <property type="term" value="P:methionine biosynthetic process"/>
    <property type="evidence" value="ECO:0007669"/>
    <property type="project" value="TreeGrafter"/>
</dbReference>
<dbReference type="Pfam" id="PF21895">
    <property type="entry name" value="MTHFR_C"/>
    <property type="match status" value="1"/>
</dbReference>
<protein>
    <submittedName>
        <fullName evidence="3">Methylenetetrahydrofolate reductase</fullName>
    </submittedName>
</protein>
<name>A0A2P2IPG7_RHIMU</name>
<dbReference type="GO" id="GO:0071949">
    <property type="term" value="F:FAD binding"/>
    <property type="evidence" value="ECO:0007669"/>
    <property type="project" value="TreeGrafter"/>
</dbReference>
<sequence>MDYKVIALSASYKCFPCKRRCSSNLLKSYTLADDDKANHPKSYLSRTIGWDQYPHGRWGDSRHPSYGASSDYQP</sequence>
<accession>A0A2P2IPG7</accession>
<dbReference type="GO" id="GO:0035999">
    <property type="term" value="P:tetrahydrofolate interconversion"/>
    <property type="evidence" value="ECO:0007669"/>
    <property type="project" value="TreeGrafter"/>
</dbReference>
<dbReference type="GO" id="GO:0004489">
    <property type="term" value="F:methylenetetrahydrofolate reductase [NAD(P)H] activity"/>
    <property type="evidence" value="ECO:0007669"/>
    <property type="project" value="TreeGrafter"/>
</dbReference>
<dbReference type="EMBL" id="GGEC01002632">
    <property type="protein sequence ID" value="MBW83115.1"/>
    <property type="molecule type" value="Transcribed_RNA"/>
</dbReference>
<evidence type="ECO:0000313" key="3">
    <source>
        <dbReference type="EMBL" id="MBW83115.1"/>
    </source>
</evidence>
<dbReference type="GO" id="GO:0005829">
    <property type="term" value="C:cytosol"/>
    <property type="evidence" value="ECO:0007669"/>
    <property type="project" value="TreeGrafter"/>
</dbReference>
<dbReference type="InterPro" id="IPR053806">
    <property type="entry name" value="MTHFR_C"/>
</dbReference>